<gene>
    <name evidence="1" type="ORF">E2C01_009375</name>
</gene>
<name>A0A5B7D5I2_PORTR</name>
<reference evidence="1 2" key="1">
    <citation type="submission" date="2019-05" db="EMBL/GenBank/DDBJ databases">
        <title>Another draft genome of Portunus trituberculatus and its Hox gene families provides insights of decapod evolution.</title>
        <authorList>
            <person name="Jeong J.-H."/>
            <person name="Song I."/>
            <person name="Kim S."/>
            <person name="Choi T."/>
            <person name="Kim D."/>
            <person name="Ryu S."/>
            <person name="Kim W."/>
        </authorList>
    </citation>
    <scope>NUCLEOTIDE SEQUENCE [LARGE SCALE GENOMIC DNA]</scope>
    <source>
        <tissue evidence="1">Muscle</tissue>
    </source>
</reference>
<proteinExistence type="predicted"/>
<comment type="caution">
    <text evidence="1">The sequence shown here is derived from an EMBL/GenBank/DDBJ whole genome shotgun (WGS) entry which is preliminary data.</text>
</comment>
<protein>
    <submittedName>
        <fullName evidence="1">Uncharacterized protein</fullName>
    </submittedName>
</protein>
<accession>A0A5B7D5I2</accession>
<dbReference type="EMBL" id="VSRR010000515">
    <property type="protein sequence ID" value="MPC16546.1"/>
    <property type="molecule type" value="Genomic_DNA"/>
</dbReference>
<evidence type="ECO:0000313" key="2">
    <source>
        <dbReference type="Proteomes" id="UP000324222"/>
    </source>
</evidence>
<evidence type="ECO:0000313" key="1">
    <source>
        <dbReference type="EMBL" id="MPC16546.1"/>
    </source>
</evidence>
<dbReference type="AlphaFoldDB" id="A0A5B7D5I2"/>
<organism evidence="1 2">
    <name type="scientific">Portunus trituberculatus</name>
    <name type="common">Swimming crab</name>
    <name type="synonym">Neptunus trituberculatus</name>
    <dbReference type="NCBI Taxonomy" id="210409"/>
    <lineage>
        <taxon>Eukaryota</taxon>
        <taxon>Metazoa</taxon>
        <taxon>Ecdysozoa</taxon>
        <taxon>Arthropoda</taxon>
        <taxon>Crustacea</taxon>
        <taxon>Multicrustacea</taxon>
        <taxon>Malacostraca</taxon>
        <taxon>Eumalacostraca</taxon>
        <taxon>Eucarida</taxon>
        <taxon>Decapoda</taxon>
        <taxon>Pleocyemata</taxon>
        <taxon>Brachyura</taxon>
        <taxon>Eubrachyura</taxon>
        <taxon>Portunoidea</taxon>
        <taxon>Portunidae</taxon>
        <taxon>Portuninae</taxon>
        <taxon>Portunus</taxon>
    </lineage>
</organism>
<keyword evidence="2" id="KW-1185">Reference proteome</keyword>
<dbReference type="Proteomes" id="UP000324222">
    <property type="component" value="Unassembled WGS sequence"/>
</dbReference>
<sequence length="191" mass="21012">MLLSSLPRRLEDLSESLKRLNKPFDVHCLVATRLCAAQNYPRDSLPVGAQQLVATLQFAAACCPEDIKSSLMNSITVAGQVLMDFERWFSVSLSFLHHDWVLIGHLGAHMALAGTDNATAALRTDASLLSTAALTQPVGTRHGPLVACSGQQRQCWVSQCRKAQHRETGRSMYSKVLHLHMLHFSSEMSSV</sequence>